<feature type="region of interest" description="Disordered" evidence="1">
    <location>
        <begin position="88"/>
        <end position="115"/>
    </location>
</feature>
<evidence type="ECO:0000313" key="2">
    <source>
        <dbReference type="EMBL" id="CAE4561572.1"/>
    </source>
</evidence>
<feature type="compositionally biased region" description="Polar residues" evidence="1">
    <location>
        <begin position="91"/>
        <end position="104"/>
    </location>
</feature>
<sequence>MMSTPPAATGSHKRWVLGGSCKGHSVGTRPARQKSPSLSSRRSGRRRAPRQRLLLLAAAPALAVVAAFSSASEAFGLGLPSWLGSRRGRQEATNGNQAISQETETAGAPPTSEDSGRVVRLVAERVQQSVLTGATVEWMDTLMKEEAVDILAAGAERSERAPGGPGTDLWYAFMKPTRMGPWTNQMRLKCQIRLEPSRAVHVDVVGFDVGMIDDKSGEMVFTSYAEDSFSLKWKNSISWRRQGGDLHVSHASYGTVRVVLPWWFPLPDSLVKATMSAGTQYMLRDGQAKISAAITDRHAAG</sequence>
<dbReference type="EMBL" id="HBNR01001692">
    <property type="protein sequence ID" value="CAE4561572.1"/>
    <property type="molecule type" value="Transcribed_RNA"/>
</dbReference>
<dbReference type="AlphaFoldDB" id="A0A7S4PSU2"/>
<proteinExistence type="predicted"/>
<accession>A0A7S4PSU2</accession>
<name>A0A7S4PSU2_9DINO</name>
<evidence type="ECO:0000256" key="1">
    <source>
        <dbReference type="SAM" id="MobiDB-lite"/>
    </source>
</evidence>
<organism evidence="2">
    <name type="scientific">Alexandrium monilatum</name>
    <dbReference type="NCBI Taxonomy" id="311494"/>
    <lineage>
        <taxon>Eukaryota</taxon>
        <taxon>Sar</taxon>
        <taxon>Alveolata</taxon>
        <taxon>Dinophyceae</taxon>
        <taxon>Gonyaulacales</taxon>
        <taxon>Pyrocystaceae</taxon>
        <taxon>Alexandrium</taxon>
    </lineage>
</organism>
<feature type="region of interest" description="Disordered" evidence="1">
    <location>
        <begin position="1"/>
        <end position="46"/>
    </location>
</feature>
<gene>
    <name evidence="2" type="ORF">AMON00008_LOCUS1191</name>
</gene>
<reference evidence="2" key="1">
    <citation type="submission" date="2021-01" db="EMBL/GenBank/DDBJ databases">
        <authorList>
            <person name="Corre E."/>
            <person name="Pelletier E."/>
            <person name="Niang G."/>
            <person name="Scheremetjew M."/>
            <person name="Finn R."/>
            <person name="Kale V."/>
            <person name="Holt S."/>
            <person name="Cochrane G."/>
            <person name="Meng A."/>
            <person name="Brown T."/>
            <person name="Cohen L."/>
        </authorList>
    </citation>
    <scope>NUCLEOTIDE SEQUENCE</scope>
    <source>
        <strain evidence="2">CCMP3105</strain>
    </source>
</reference>
<protein>
    <submittedName>
        <fullName evidence="2">Uncharacterized protein</fullName>
    </submittedName>
</protein>